<dbReference type="EMBL" id="CP002349">
    <property type="protein sequence ID" value="ADR21319.1"/>
    <property type="molecule type" value="Genomic_DNA"/>
</dbReference>
<dbReference type="CDD" id="cd00144">
    <property type="entry name" value="MPP_PPP_family"/>
    <property type="match status" value="1"/>
</dbReference>
<dbReference type="GO" id="GO:0005737">
    <property type="term" value="C:cytoplasm"/>
    <property type="evidence" value="ECO:0007669"/>
    <property type="project" value="TreeGrafter"/>
</dbReference>
<organism evidence="2 3">
    <name type="scientific">Marivirga tractuosa (strain ATCC 23168 / DSM 4126 / NBRC 15989 / NCIMB 1408 / VKM B-1430 / H-43)</name>
    <name type="common">Microscilla tractuosa</name>
    <name type="synonym">Flexibacter tractuosus</name>
    <dbReference type="NCBI Taxonomy" id="643867"/>
    <lineage>
        <taxon>Bacteria</taxon>
        <taxon>Pseudomonadati</taxon>
        <taxon>Bacteroidota</taxon>
        <taxon>Cytophagia</taxon>
        <taxon>Cytophagales</taxon>
        <taxon>Marivirgaceae</taxon>
        <taxon>Marivirga</taxon>
    </lineage>
</organism>
<proteinExistence type="predicted"/>
<dbReference type="InterPro" id="IPR029052">
    <property type="entry name" value="Metallo-depent_PP-like"/>
</dbReference>
<dbReference type="GO" id="GO:0016791">
    <property type="term" value="F:phosphatase activity"/>
    <property type="evidence" value="ECO:0007669"/>
    <property type="project" value="TreeGrafter"/>
</dbReference>
<evidence type="ECO:0000313" key="3">
    <source>
        <dbReference type="Proteomes" id="UP000008720"/>
    </source>
</evidence>
<dbReference type="PANTHER" id="PTHR42850">
    <property type="entry name" value="METALLOPHOSPHOESTERASE"/>
    <property type="match status" value="1"/>
</dbReference>
<name>E4TM43_MARTH</name>
<dbReference type="eggNOG" id="COG0639">
    <property type="taxonomic scope" value="Bacteria"/>
</dbReference>
<reference evidence="2 3" key="1">
    <citation type="journal article" date="2011" name="Stand. Genomic Sci.">
        <title>Complete genome sequence of Marivirga tractuosa type strain (H-43).</title>
        <authorList>
            <person name="Pagani I."/>
            <person name="Chertkov O."/>
            <person name="Lapidus A."/>
            <person name="Lucas S."/>
            <person name="Del Rio T.G."/>
            <person name="Tice H."/>
            <person name="Copeland A."/>
            <person name="Cheng J.F."/>
            <person name="Nolan M."/>
            <person name="Saunders E."/>
            <person name="Pitluck S."/>
            <person name="Held B."/>
            <person name="Goodwin L."/>
            <person name="Liolios K."/>
            <person name="Ovchinikova G."/>
            <person name="Ivanova N."/>
            <person name="Mavromatis K."/>
            <person name="Pati A."/>
            <person name="Chen A."/>
            <person name="Palaniappan K."/>
            <person name="Land M."/>
            <person name="Hauser L."/>
            <person name="Jeffries C.D."/>
            <person name="Detter J.C."/>
            <person name="Han C."/>
            <person name="Tapia R."/>
            <person name="Ngatchou-Djao O.D."/>
            <person name="Rohde M."/>
            <person name="Goker M."/>
            <person name="Spring S."/>
            <person name="Sikorski J."/>
            <person name="Woyke T."/>
            <person name="Bristow J."/>
            <person name="Eisen J.A."/>
            <person name="Markowitz V."/>
            <person name="Hugenholtz P."/>
            <person name="Klenk H.P."/>
            <person name="Kyrpides N.C."/>
        </authorList>
    </citation>
    <scope>NUCLEOTIDE SEQUENCE [LARGE SCALE GENOMIC DNA]</scope>
    <source>
        <strain evidence="3">ATCC 23168 / DSM 4126 / NBRC 15989 / NCIMB 1408 / VKM B-1430 / H-43</strain>
    </source>
</reference>
<dbReference type="OrthoDB" id="9808081at2"/>
<accession>E4TM43</accession>
<dbReference type="HOGENOM" id="CLU_023125_4_2_10"/>
<dbReference type="KEGG" id="mtt:Ftrac_1329"/>
<dbReference type="STRING" id="643867.Ftrac_1329"/>
<dbReference type="GO" id="GO:0008803">
    <property type="term" value="F:bis(5'-nucleosyl)-tetraphosphatase (symmetrical) activity"/>
    <property type="evidence" value="ECO:0007669"/>
    <property type="project" value="TreeGrafter"/>
</dbReference>
<dbReference type="InterPro" id="IPR004843">
    <property type="entry name" value="Calcineurin-like_PHP"/>
</dbReference>
<dbReference type="AlphaFoldDB" id="E4TM43"/>
<dbReference type="InterPro" id="IPR050126">
    <property type="entry name" value="Ap4A_hydrolase"/>
</dbReference>
<gene>
    <name evidence="2" type="ordered locus">Ftrac_1329</name>
</gene>
<evidence type="ECO:0000259" key="1">
    <source>
        <dbReference type="Pfam" id="PF00149"/>
    </source>
</evidence>
<dbReference type="PANTHER" id="PTHR42850:SF4">
    <property type="entry name" value="ZINC-DEPENDENT ENDOPOLYPHOSPHATASE"/>
    <property type="match status" value="1"/>
</dbReference>
<dbReference type="RefSeq" id="WP_013453468.1">
    <property type="nucleotide sequence ID" value="NC_014759.1"/>
</dbReference>
<sequence>MARYAISDIHGCYHTFKELLNTIGLNKSDELILLGDYINRGNYSKEVVDFIMQLESEKYNIHCLKGNHEEMIFDSIIYDDNPNSEDVTLKSFGITNWKEIPKKYINWFLKLKPYHISSNYILVHAGLDFSKESYLQEYRNMYWIRDWYKDIDYNRLGNKKIIHGHQSITKNDIIKMRDELEDSQVLGIDNGCYKTDQYGLGKLCCFNLDTKELYFEVNKD</sequence>
<dbReference type="GO" id="GO:0110154">
    <property type="term" value="P:RNA decapping"/>
    <property type="evidence" value="ECO:0007669"/>
    <property type="project" value="TreeGrafter"/>
</dbReference>
<keyword evidence="3" id="KW-1185">Reference proteome</keyword>
<evidence type="ECO:0000313" key="2">
    <source>
        <dbReference type="EMBL" id="ADR21319.1"/>
    </source>
</evidence>
<protein>
    <submittedName>
        <fullName evidence="2">Metallophosphoesterase</fullName>
    </submittedName>
</protein>
<dbReference type="SUPFAM" id="SSF56300">
    <property type="entry name" value="Metallo-dependent phosphatases"/>
    <property type="match status" value="1"/>
</dbReference>
<dbReference type="Gene3D" id="3.60.21.10">
    <property type="match status" value="1"/>
</dbReference>
<dbReference type="Pfam" id="PF00149">
    <property type="entry name" value="Metallophos"/>
    <property type="match status" value="1"/>
</dbReference>
<dbReference type="Proteomes" id="UP000008720">
    <property type="component" value="Chromosome"/>
</dbReference>
<feature type="domain" description="Calcineurin-like phosphoesterase" evidence="1">
    <location>
        <begin position="5"/>
        <end position="169"/>
    </location>
</feature>